<protein>
    <recommendedName>
        <fullName evidence="3">Lipoprotein</fullName>
    </recommendedName>
</protein>
<comment type="caution">
    <text evidence="1">The sequence shown here is derived from an EMBL/GenBank/DDBJ whole genome shotgun (WGS) entry which is preliminary data.</text>
</comment>
<dbReference type="RefSeq" id="WP_305014313.1">
    <property type="nucleotide sequence ID" value="NZ_JAUQSX010000019.1"/>
</dbReference>
<reference evidence="1" key="1">
    <citation type="submission" date="2023-07" db="EMBL/GenBank/DDBJ databases">
        <authorList>
            <person name="Kim M.K."/>
        </authorList>
    </citation>
    <scope>NUCLEOTIDE SEQUENCE</scope>
    <source>
        <strain evidence="1">M29</strain>
    </source>
</reference>
<keyword evidence="2" id="KW-1185">Reference proteome</keyword>
<dbReference type="EMBL" id="JAUQSX010000019">
    <property type="protein sequence ID" value="MDO7849648.1"/>
    <property type="molecule type" value="Genomic_DNA"/>
</dbReference>
<sequence>MRISSTGLAAAMLVLAGCSCPKGEPPPPQFMLAFSPDTLSSSGLGFRRAETRSAYLVRYGDEALQSLLDTLRQPTPATLKSATALFLVYYMKDQPAQFALPAFVRQNVNAHSFRLVVPAANRSYDITNIVLEQTAGSGRCSVSHVSRNEALVNGQRRDALIQPPQLTK</sequence>
<dbReference type="Proteomes" id="UP001167796">
    <property type="component" value="Unassembled WGS sequence"/>
</dbReference>
<evidence type="ECO:0000313" key="2">
    <source>
        <dbReference type="Proteomes" id="UP001167796"/>
    </source>
</evidence>
<evidence type="ECO:0000313" key="1">
    <source>
        <dbReference type="EMBL" id="MDO7849648.1"/>
    </source>
</evidence>
<evidence type="ECO:0008006" key="3">
    <source>
        <dbReference type="Google" id="ProtNLM"/>
    </source>
</evidence>
<name>A0ABT9AJC0_9BACT</name>
<gene>
    <name evidence="1" type="ORF">Q5H92_25015</name>
</gene>
<proteinExistence type="predicted"/>
<organism evidence="1 2">
    <name type="scientific">Hymenobacter mellowenesis</name>
    <dbReference type="NCBI Taxonomy" id="3063995"/>
    <lineage>
        <taxon>Bacteria</taxon>
        <taxon>Pseudomonadati</taxon>
        <taxon>Bacteroidota</taxon>
        <taxon>Cytophagia</taxon>
        <taxon>Cytophagales</taxon>
        <taxon>Hymenobacteraceae</taxon>
        <taxon>Hymenobacter</taxon>
    </lineage>
</organism>
<accession>A0ABT9AJC0</accession>
<dbReference type="PROSITE" id="PS51257">
    <property type="entry name" value="PROKAR_LIPOPROTEIN"/>
    <property type="match status" value="1"/>
</dbReference>